<dbReference type="Proteomes" id="UP000324222">
    <property type="component" value="Unassembled WGS sequence"/>
</dbReference>
<sequence length="167" mass="17837">MRGSPPSQQTPGKIHRQAGDVLLPNFSLLWEAAAHPSPSAPPSSPHPSLPIAARRASPLALFTSPEYSDGKPWSLTGRYASPSYHGCRRSVGEPGPSGRLAGDAWQRYHLPLRTLNDRKGGVVFREGWRGVRLPNLTVKDKLSRGVTLPPCGQNSNAQNGSLGCGAT</sequence>
<proteinExistence type="predicted"/>
<name>A0A5B7FAB7_PORTR</name>
<evidence type="ECO:0000313" key="2">
    <source>
        <dbReference type="Proteomes" id="UP000324222"/>
    </source>
</evidence>
<protein>
    <submittedName>
        <fullName evidence="1">Uncharacterized protein</fullName>
    </submittedName>
</protein>
<reference evidence="1 2" key="1">
    <citation type="submission" date="2019-05" db="EMBL/GenBank/DDBJ databases">
        <title>Another draft genome of Portunus trituberculatus and its Hox gene families provides insights of decapod evolution.</title>
        <authorList>
            <person name="Jeong J.-H."/>
            <person name="Song I."/>
            <person name="Kim S."/>
            <person name="Choi T."/>
            <person name="Kim D."/>
            <person name="Ryu S."/>
            <person name="Kim W."/>
        </authorList>
    </citation>
    <scope>NUCLEOTIDE SEQUENCE [LARGE SCALE GENOMIC DNA]</scope>
    <source>
        <tissue evidence="1">Muscle</tissue>
    </source>
</reference>
<evidence type="ECO:0000313" key="1">
    <source>
        <dbReference type="EMBL" id="MPC44560.1"/>
    </source>
</evidence>
<comment type="caution">
    <text evidence="1">The sequence shown here is derived from an EMBL/GenBank/DDBJ whole genome shotgun (WGS) entry which is preliminary data.</text>
</comment>
<gene>
    <name evidence="1" type="ORF">E2C01_038236</name>
</gene>
<accession>A0A5B7FAB7</accession>
<organism evidence="1 2">
    <name type="scientific">Portunus trituberculatus</name>
    <name type="common">Swimming crab</name>
    <name type="synonym">Neptunus trituberculatus</name>
    <dbReference type="NCBI Taxonomy" id="210409"/>
    <lineage>
        <taxon>Eukaryota</taxon>
        <taxon>Metazoa</taxon>
        <taxon>Ecdysozoa</taxon>
        <taxon>Arthropoda</taxon>
        <taxon>Crustacea</taxon>
        <taxon>Multicrustacea</taxon>
        <taxon>Malacostraca</taxon>
        <taxon>Eumalacostraca</taxon>
        <taxon>Eucarida</taxon>
        <taxon>Decapoda</taxon>
        <taxon>Pleocyemata</taxon>
        <taxon>Brachyura</taxon>
        <taxon>Eubrachyura</taxon>
        <taxon>Portunoidea</taxon>
        <taxon>Portunidae</taxon>
        <taxon>Portuninae</taxon>
        <taxon>Portunus</taxon>
    </lineage>
</organism>
<dbReference type="EMBL" id="VSRR010006340">
    <property type="protein sequence ID" value="MPC44560.1"/>
    <property type="molecule type" value="Genomic_DNA"/>
</dbReference>
<dbReference type="AlphaFoldDB" id="A0A5B7FAB7"/>
<keyword evidence="2" id="KW-1185">Reference proteome</keyword>